<feature type="binding site" evidence="8">
    <location>
        <begin position="146"/>
        <end position="148"/>
    </location>
    <ligand>
        <name>ATP</name>
        <dbReference type="ChEBI" id="CHEBI:30616"/>
    </ligand>
</feature>
<comment type="subunit">
    <text evidence="8">Homodimer.</text>
</comment>
<dbReference type="CDD" id="cd00806">
    <property type="entry name" value="TrpRS_core"/>
    <property type="match status" value="1"/>
</dbReference>
<dbReference type="SUPFAM" id="SSF52374">
    <property type="entry name" value="Nucleotidylyl transferase"/>
    <property type="match status" value="1"/>
</dbReference>
<evidence type="ECO:0000313" key="10">
    <source>
        <dbReference type="EMBL" id="PIW76552.1"/>
    </source>
</evidence>
<evidence type="ECO:0000256" key="3">
    <source>
        <dbReference type="ARBA" id="ARBA00022741"/>
    </source>
</evidence>
<dbReference type="GO" id="GO:0006436">
    <property type="term" value="P:tryptophanyl-tRNA aminoacylation"/>
    <property type="evidence" value="ECO:0007669"/>
    <property type="project" value="UniProtKB-UniRule"/>
</dbReference>
<keyword evidence="5 8" id="KW-0648">Protein biosynthesis</keyword>
<comment type="caution">
    <text evidence="10">The sequence shown here is derived from an EMBL/GenBank/DDBJ whole genome shotgun (WGS) entry which is preliminary data.</text>
</comment>
<dbReference type="PANTHER" id="PTHR43766">
    <property type="entry name" value="TRYPTOPHAN--TRNA LIGASE, MITOCHONDRIAL"/>
    <property type="match status" value="1"/>
</dbReference>
<feature type="binding site" evidence="8">
    <location>
        <begin position="10"/>
        <end position="12"/>
    </location>
    <ligand>
        <name>ATP</name>
        <dbReference type="ChEBI" id="CHEBI:30616"/>
    </ligand>
</feature>
<keyword evidence="6 8" id="KW-0030">Aminoacyl-tRNA synthetase</keyword>
<dbReference type="NCBIfam" id="TIGR00233">
    <property type="entry name" value="trpS"/>
    <property type="match status" value="1"/>
</dbReference>
<evidence type="ECO:0000256" key="4">
    <source>
        <dbReference type="ARBA" id="ARBA00022840"/>
    </source>
</evidence>
<dbReference type="AlphaFoldDB" id="A0A2M7IJ76"/>
<dbReference type="InterPro" id="IPR002306">
    <property type="entry name" value="Trp-tRNA-ligase"/>
</dbReference>
<dbReference type="HAMAP" id="MF_00140_B">
    <property type="entry name" value="Trp_tRNA_synth_B"/>
    <property type="match status" value="1"/>
</dbReference>
<comment type="similarity">
    <text evidence="1 8 9">Belongs to the class-I aminoacyl-tRNA synthetase family.</text>
</comment>
<feature type="short sequence motif" description="'HIGH' region" evidence="8">
    <location>
        <begin position="11"/>
        <end position="19"/>
    </location>
</feature>
<proteinExistence type="inferred from homology"/>
<dbReference type="Gene3D" id="1.10.240.10">
    <property type="entry name" value="Tyrosyl-Transfer RNA Synthetase"/>
    <property type="match status" value="1"/>
</dbReference>
<comment type="subcellular location">
    <subcellularLocation>
        <location evidence="8">Cytoplasm</location>
    </subcellularLocation>
</comment>
<dbReference type="Proteomes" id="UP000229561">
    <property type="component" value="Unassembled WGS sequence"/>
</dbReference>
<dbReference type="EC" id="6.1.1.2" evidence="8"/>
<evidence type="ECO:0000256" key="5">
    <source>
        <dbReference type="ARBA" id="ARBA00022917"/>
    </source>
</evidence>
<dbReference type="InterPro" id="IPR001412">
    <property type="entry name" value="aa-tRNA-synth_I_CS"/>
</dbReference>
<dbReference type="EMBL" id="PFGY01000023">
    <property type="protein sequence ID" value="PIW76552.1"/>
    <property type="molecule type" value="Genomic_DNA"/>
</dbReference>
<evidence type="ECO:0000256" key="8">
    <source>
        <dbReference type="HAMAP-Rule" id="MF_00140"/>
    </source>
</evidence>
<evidence type="ECO:0000256" key="9">
    <source>
        <dbReference type="RuleBase" id="RU363036"/>
    </source>
</evidence>
<dbReference type="InterPro" id="IPR050203">
    <property type="entry name" value="Trp-tRNA_synthetase"/>
</dbReference>
<dbReference type="GO" id="GO:0005829">
    <property type="term" value="C:cytosol"/>
    <property type="evidence" value="ECO:0007669"/>
    <property type="project" value="TreeGrafter"/>
</dbReference>
<keyword evidence="3 8" id="KW-0547">Nucleotide-binding</keyword>
<dbReference type="InterPro" id="IPR002305">
    <property type="entry name" value="aa-tRNA-synth_Ic"/>
</dbReference>
<gene>
    <name evidence="8 10" type="primary">trpS</name>
    <name evidence="10" type="ORF">CO001_00740</name>
</gene>
<dbReference type="PANTHER" id="PTHR43766:SF1">
    <property type="entry name" value="TRYPTOPHAN--TRNA LIGASE, MITOCHONDRIAL"/>
    <property type="match status" value="1"/>
</dbReference>
<evidence type="ECO:0000256" key="2">
    <source>
        <dbReference type="ARBA" id="ARBA00022598"/>
    </source>
</evidence>
<evidence type="ECO:0000256" key="6">
    <source>
        <dbReference type="ARBA" id="ARBA00023146"/>
    </source>
</evidence>
<keyword evidence="4 8" id="KW-0067">ATP-binding</keyword>
<dbReference type="GO" id="GO:0004830">
    <property type="term" value="F:tryptophan-tRNA ligase activity"/>
    <property type="evidence" value="ECO:0007669"/>
    <property type="project" value="UniProtKB-UniRule"/>
</dbReference>
<keyword evidence="2 8" id="KW-0436">Ligase</keyword>
<dbReference type="GO" id="GO:0005524">
    <property type="term" value="F:ATP binding"/>
    <property type="evidence" value="ECO:0007669"/>
    <property type="project" value="UniProtKB-UniRule"/>
</dbReference>
<dbReference type="PRINTS" id="PR01039">
    <property type="entry name" value="TRNASYNTHTRP"/>
</dbReference>
<feature type="binding site" evidence="8">
    <location>
        <begin position="18"/>
        <end position="19"/>
    </location>
    <ligand>
        <name>ATP</name>
        <dbReference type="ChEBI" id="CHEBI:30616"/>
    </ligand>
</feature>
<keyword evidence="8" id="KW-0963">Cytoplasm</keyword>
<organism evidence="10 11">
    <name type="scientific">Candidatus Portnoybacteria bacterium CG_4_8_14_3_um_filter_40_10</name>
    <dbReference type="NCBI Taxonomy" id="1974801"/>
    <lineage>
        <taxon>Bacteria</taxon>
        <taxon>Candidatus Portnoyibacteriota</taxon>
    </lineage>
</organism>
<feature type="binding site" evidence="8">
    <location>
        <position position="134"/>
    </location>
    <ligand>
        <name>L-tryptophan</name>
        <dbReference type="ChEBI" id="CHEBI:57912"/>
    </ligand>
</feature>
<sequence length="328" mass="37087">MKKRIFSGIQPSGNLHIGNYLGAVRRWAPLQKDYDCIYCVVDWHALTVYQKPKILKENIFDTAVILLAAGIDPEKSIIFVQSHVKEHAELAWILNTVTPIAELERMTQFKEKAIKNKANINVGLLDYPVLMAADILLYNAEAVPVGEDQRQHVEIARVIARKFNNLYGETFKEPGEIIQKETARIMSLTNPTSKMSKSDIDPAGCIYLVDTAEQIRDKFKKAVTDSEKEIVFRQNKPAISNLLTIYSAFSGLTIKQLEEKYAEADGYADFKEDLAEVVIRGLAPFQKKYNEIKNNPEYIEKVINDGAKKAKALAEPMIKNVRKKIGLD</sequence>
<feature type="binding site" evidence="8">
    <location>
        <begin position="194"/>
        <end position="198"/>
    </location>
    <ligand>
        <name>ATP</name>
        <dbReference type="ChEBI" id="CHEBI:30616"/>
    </ligand>
</feature>
<feature type="binding site" evidence="8">
    <location>
        <position position="185"/>
    </location>
    <ligand>
        <name>ATP</name>
        <dbReference type="ChEBI" id="CHEBI:30616"/>
    </ligand>
</feature>
<protein>
    <recommendedName>
        <fullName evidence="8">Tryptophan--tRNA ligase</fullName>
        <ecNumber evidence="8">6.1.1.2</ecNumber>
    </recommendedName>
    <alternativeName>
        <fullName evidence="8">Tryptophanyl-tRNA synthetase</fullName>
        <shortName evidence="8">TrpRS</shortName>
    </alternativeName>
</protein>
<evidence type="ECO:0000256" key="7">
    <source>
        <dbReference type="ARBA" id="ARBA00049929"/>
    </source>
</evidence>
<comment type="function">
    <text evidence="8">Catalyzes the attachment of tryptophan to tRNA(Trp).</text>
</comment>
<dbReference type="Pfam" id="PF00579">
    <property type="entry name" value="tRNA-synt_1b"/>
    <property type="match status" value="1"/>
</dbReference>
<comment type="catalytic activity">
    <reaction evidence="7 8">
        <text>tRNA(Trp) + L-tryptophan + ATP = L-tryptophyl-tRNA(Trp) + AMP + diphosphate + H(+)</text>
        <dbReference type="Rhea" id="RHEA:24080"/>
        <dbReference type="Rhea" id="RHEA-COMP:9671"/>
        <dbReference type="Rhea" id="RHEA-COMP:9705"/>
        <dbReference type="ChEBI" id="CHEBI:15378"/>
        <dbReference type="ChEBI" id="CHEBI:30616"/>
        <dbReference type="ChEBI" id="CHEBI:33019"/>
        <dbReference type="ChEBI" id="CHEBI:57912"/>
        <dbReference type="ChEBI" id="CHEBI:78442"/>
        <dbReference type="ChEBI" id="CHEBI:78535"/>
        <dbReference type="ChEBI" id="CHEBI:456215"/>
        <dbReference type="EC" id="6.1.1.2"/>
    </reaction>
</comment>
<evidence type="ECO:0000256" key="1">
    <source>
        <dbReference type="ARBA" id="ARBA00005594"/>
    </source>
</evidence>
<dbReference type="FunFam" id="1.10.240.10:FF:000002">
    <property type="entry name" value="Tryptophan--tRNA ligase"/>
    <property type="match status" value="1"/>
</dbReference>
<name>A0A2M7IJ76_9BACT</name>
<evidence type="ECO:0000313" key="11">
    <source>
        <dbReference type="Proteomes" id="UP000229561"/>
    </source>
</evidence>
<feature type="short sequence motif" description="'KMSKS' region" evidence="8">
    <location>
        <begin position="194"/>
        <end position="198"/>
    </location>
</feature>
<dbReference type="InterPro" id="IPR024109">
    <property type="entry name" value="Trp-tRNA-ligase_bac-type"/>
</dbReference>
<dbReference type="Gene3D" id="3.40.50.620">
    <property type="entry name" value="HUPs"/>
    <property type="match status" value="1"/>
</dbReference>
<dbReference type="InterPro" id="IPR014729">
    <property type="entry name" value="Rossmann-like_a/b/a_fold"/>
</dbReference>
<reference evidence="11" key="1">
    <citation type="submission" date="2017-09" db="EMBL/GenBank/DDBJ databases">
        <title>Depth-based differentiation of microbial function through sediment-hosted aquifers and enrichment of novel symbionts in the deep terrestrial subsurface.</title>
        <authorList>
            <person name="Probst A.J."/>
            <person name="Ladd B."/>
            <person name="Jarett J.K."/>
            <person name="Geller-Mcgrath D.E."/>
            <person name="Sieber C.M.K."/>
            <person name="Emerson J.B."/>
            <person name="Anantharaman K."/>
            <person name="Thomas B.C."/>
            <person name="Malmstrom R."/>
            <person name="Stieglmeier M."/>
            <person name="Klingl A."/>
            <person name="Woyke T."/>
            <person name="Ryan C.M."/>
            <person name="Banfield J.F."/>
        </authorList>
    </citation>
    <scope>NUCLEOTIDE SEQUENCE [LARGE SCALE GENOMIC DNA]</scope>
</reference>
<dbReference type="PROSITE" id="PS00178">
    <property type="entry name" value="AA_TRNA_LIGASE_I"/>
    <property type="match status" value="1"/>
</dbReference>
<accession>A0A2M7IJ76</accession>